<gene>
    <name evidence="8" type="ORF">BA177_15625</name>
</gene>
<dbReference type="EMBL" id="CP016268">
    <property type="protein sequence ID" value="ANO53311.1"/>
    <property type="molecule type" value="Genomic_DNA"/>
</dbReference>
<keyword evidence="5" id="KW-0862">Zinc</keyword>
<evidence type="ECO:0000256" key="3">
    <source>
        <dbReference type="ARBA" id="ARBA00022723"/>
    </source>
</evidence>
<dbReference type="Pfam" id="PF01435">
    <property type="entry name" value="Peptidase_M48"/>
    <property type="match status" value="1"/>
</dbReference>
<dbReference type="PROSITE" id="PS51257">
    <property type="entry name" value="PROKAR_LIPOPROTEIN"/>
    <property type="match status" value="1"/>
</dbReference>
<dbReference type="Proteomes" id="UP000092695">
    <property type="component" value="Chromosome"/>
</dbReference>
<evidence type="ECO:0000259" key="7">
    <source>
        <dbReference type="Pfam" id="PF01435"/>
    </source>
</evidence>
<dbReference type="AlphaFoldDB" id="A0A193LLH8"/>
<organism evidence="8 9">
    <name type="scientific">Woeseia oceani</name>
    <dbReference type="NCBI Taxonomy" id="1548547"/>
    <lineage>
        <taxon>Bacteria</taxon>
        <taxon>Pseudomonadati</taxon>
        <taxon>Pseudomonadota</taxon>
        <taxon>Gammaproteobacteria</taxon>
        <taxon>Woeseiales</taxon>
        <taxon>Woeseiaceae</taxon>
        <taxon>Woeseia</taxon>
    </lineage>
</organism>
<evidence type="ECO:0000313" key="8">
    <source>
        <dbReference type="EMBL" id="ANO53311.1"/>
    </source>
</evidence>
<reference evidence="8 9" key="1">
    <citation type="submission" date="2016-06" db="EMBL/GenBank/DDBJ databases">
        <title>Complete genome sequence of a deep-branching marine Gamma Proteobacterium Woeseia oceani type strain XK5.</title>
        <authorList>
            <person name="Mu D."/>
            <person name="Du Z."/>
        </authorList>
    </citation>
    <scope>NUCLEOTIDE SEQUENCE [LARGE SCALE GENOMIC DNA]</scope>
    <source>
        <strain evidence="8 9">XK5</strain>
    </source>
</reference>
<accession>A0A193LLH8</accession>
<dbReference type="InterPro" id="IPR051156">
    <property type="entry name" value="Mito/Outer_Membr_Metalloprot"/>
</dbReference>
<dbReference type="GO" id="GO:0016020">
    <property type="term" value="C:membrane"/>
    <property type="evidence" value="ECO:0007669"/>
    <property type="project" value="TreeGrafter"/>
</dbReference>
<dbReference type="InterPro" id="IPR011990">
    <property type="entry name" value="TPR-like_helical_dom_sf"/>
</dbReference>
<dbReference type="Gene3D" id="1.25.40.10">
    <property type="entry name" value="Tetratricopeptide repeat domain"/>
    <property type="match status" value="1"/>
</dbReference>
<proteinExistence type="predicted"/>
<keyword evidence="9" id="KW-1185">Reference proteome</keyword>
<dbReference type="GO" id="GO:0046872">
    <property type="term" value="F:metal ion binding"/>
    <property type="evidence" value="ECO:0007669"/>
    <property type="project" value="UniProtKB-KW"/>
</dbReference>
<keyword evidence="4" id="KW-0378">Hydrolase</keyword>
<dbReference type="InterPro" id="IPR001915">
    <property type="entry name" value="Peptidase_M48"/>
</dbReference>
<evidence type="ECO:0000256" key="6">
    <source>
        <dbReference type="ARBA" id="ARBA00023049"/>
    </source>
</evidence>
<dbReference type="InterPro" id="IPR019734">
    <property type="entry name" value="TPR_rpt"/>
</dbReference>
<evidence type="ECO:0000313" key="9">
    <source>
        <dbReference type="Proteomes" id="UP000092695"/>
    </source>
</evidence>
<keyword evidence="3" id="KW-0479">Metal-binding</keyword>
<dbReference type="SMART" id="SM00028">
    <property type="entry name" value="TPR"/>
    <property type="match status" value="2"/>
</dbReference>
<feature type="domain" description="Peptidase M48" evidence="7">
    <location>
        <begin position="62"/>
        <end position="240"/>
    </location>
</feature>
<dbReference type="KEGG" id="woc:BA177_15625"/>
<dbReference type="SUPFAM" id="SSF48452">
    <property type="entry name" value="TPR-like"/>
    <property type="match status" value="1"/>
</dbReference>
<keyword evidence="6" id="KW-0482">Metalloprotease</keyword>
<evidence type="ECO:0000256" key="5">
    <source>
        <dbReference type="ARBA" id="ARBA00022833"/>
    </source>
</evidence>
<dbReference type="GO" id="GO:0051603">
    <property type="term" value="P:proteolysis involved in protein catabolic process"/>
    <property type="evidence" value="ECO:0007669"/>
    <property type="project" value="TreeGrafter"/>
</dbReference>
<name>A0A193LLH8_9GAMM</name>
<evidence type="ECO:0000256" key="4">
    <source>
        <dbReference type="ARBA" id="ARBA00022801"/>
    </source>
</evidence>
<sequence>MHRMIVSCAVLLALTACSVNPVTGKRELTLVGEATEIQMGEQNYLPMRQSQGGEYDIDPLLSDYVQGVGQRLAAVSDRELPYEFVVLNNSVPNAWALPGGKIAINRGLLTELGSESELAAVLGHEIVHAAARHSARQMEQGMLLQGLVLATAVATSDSDYGNMAVGGAGVAAQLLSSRYGRSAELESDYYGMQYMARAGYNPEGAVSLQQTFVRLSEGRRTDWLSGLFASHPPSQERVDANLKTAAALPAGGESGEERYRRAMAKTMAAIPAYEAYEEGRKALADNNTALALQKAEAAIQQLPDEAHFYALRGDARLLDKKYDMAITNYDSAIRRRSEFFYYYLQRGRAYERTGNDVAAESDLEKSLTLLPTAPAHLTLGQIAARRGDRSRAIEHYRVVAQGEGEVAQQAQSDLVRLDVGENPGNYVQKRCDPGSDGNLVVSVRNATQLPLRNIAILVTYNDGSLQRQMERRVSGTLAAGAVASVATGLGPYAAGSACPVVISNAQVAE</sequence>
<evidence type="ECO:0000256" key="1">
    <source>
        <dbReference type="ARBA" id="ARBA00001947"/>
    </source>
</evidence>
<protein>
    <submittedName>
        <fullName evidence="8">Peptidase M48</fullName>
    </submittedName>
</protein>
<dbReference type="Gene3D" id="3.30.2010.10">
    <property type="entry name" value="Metalloproteases ('zincins'), catalytic domain"/>
    <property type="match status" value="1"/>
</dbReference>
<dbReference type="PANTHER" id="PTHR22726">
    <property type="entry name" value="METALLOENDOPEPTIDASE OMA1"/>
    <property type="match status" value="1"/>
</dbReference>
<dbReference type="PANTHER" id="PTHR22726:SF1">
    <property type="entry name" value="METALLOENDOPEPTIDASE OMA1, MITOCHONDRIAL"/>
    <property type="match status" value="1"/>
</dbReference>
<keyword evidence="2" id="KW-0645">Protease</keyword>
<dbReference type="STRING" id="1548547.BA177_15625"/>
<evidence type="ECO:0000256" key="2">
    <source>
        <dbReference type="ARBA" id="ARBA00022670"/>
    </source>
</evidence>
<comment type="cofactor">
    <cofactor evidence="1">
        <name>Zn(2+)</name>
        <dbReference type="ChEBI" id="CHEBI:29105"/>
    </cofactor>
</comment>
<dbReference type="GO" id="GO:0004222">
    <property type="term" value="F:metalloendopeptidase activity"/>
    <property type="evidence" value="ECO:0007669"/>
    <property type="project" value="InterPro"/>
</dbReference>